<organism evidence="1 2">
    <name type="scientific">Potamilus streckersoni</name>
    <dbReference type="NCBI Taxonomy" id="2493646"/>
    <lineage>
        <taxon>Eukaryota</taxon>
        <taxon>Metazoa</taxon>
        <taxon>Spiralia</taxon>
        <taxon>Lophotrochozoa</taxon>
        <taxon>Mollusca</taxon>
        <taxon>Bivalvia</taxon>
        <taxon>Autobranchia</taxon>
        <taxon>Heteroconchia</taxon>
        <taxon>Palaeoheterodonta</taxon>
        <taxon>Unionida</taxon>
        <taxon>Unionoidea</taxon>
        <taxon>Unionidae</taxon>
        <taxon>Ambleminae</taxon>
        <taxon>Lampsilini</taxon>
        <taxon>Potamilus</taxon>
    </lineage>
</organism>
<reference evidence="1" key="2">
    <citation type="journal article" date="2021" name="Genome Biol. Evol.">
        <title>Developing a high-quality reference genome for a parasitic bivalve with doubly uniparental inheritance (Bivalvia: Unionida).</title>
        <authorList>
            <person name="Smith C.H."/>
        </authorList>
    </citation>
    <scope>NUCLEOTIDE SEQUENCE</scope>
    <source>
        <strain evidence="1">CHS0354</strain>
        <tissue evidence="1">Mantle</tissue>
    </source>
</reference>
<evidence type="ECO:0000313" key="2">
    <source>
        <dbReference type="Proteomes" id="UP001195483"/>
    </source>
</evidence>
<evidence type="ECO:0000313" key="1">
    <source>
        <dbReference type="EMBL" id="KAK3586887.1"/>
    </source>
</evidence>
<dbReference type="AlphaFoldDB" id="A0AAE0S7W4"/>
<dbReference type="Proteomes" id="UP001195483">
    <property type="component" value="Unassembled WGS sequence"/>
</dbReference>
<proteinExistence type="predicted"/>
<sequence>MGIEMCRTQGYDNAVTMAGIHAVKEVNLTQRYLWTNGLTLDQVVTKLEVLRLFLYKERSHLEKHAIEQTLLKSNMNCSKEKNQVQEKCGGGASKRCWTHSKKTRGRCLSALFAFILNSRPNQ</sequence>
<accession>A0AAE0S7W4</accession>
<reference evidence="1" key="3">
    <citation type="submission" date="2023-05" db="EMBL/GenBank/DDBJ databases">
        <authorList>
            <person name="Smith C.H."/>
        </authorList>
    </citation>
    <scope>NUCLEOTIDE SEQUENCE</scope>
    <source>
        <strain evidence="1">CHS0354</strain>
        <tissue evidence="1">Mantle</tissue>
    </source>
</reference>
<keyword evidence="2" id="KW-1185">Reference proteome</keyword>
<protein>
    <submittedName>
        <fullName evidence="1">Uncharacterized protein</fullName>
    </submittedName>
</protein>
<name>A0AAE0S7W4_9BIVA</name>
<reference evidence="1" key="1">
    <citation type="journal article" date="2021" name="Genome Biol. Evol.">
        <title>A High-Quality Reference Genome for a Parasitic Bivalve with Doubly Uniparental Inheritance (Bivalvia: Unionida).</title>
        <authorList>
            <person name="Smith C.H."/>
        </authorList>
    </citation>
    <scope>NUCLEOTIDE SEQUENCE</scope>
    <source>
        <strain evidence="1">CHS0354</strain>
    </source>
</reference>
<gene>
    <name evidence="1" type="ORF">CHS0354_017683</name>
</gene>
<dbReference type="EMBL" id="JAEAOA010001092">
    <property type="protein sequence ID" value="KAK3586887.1"/>
    <property type="molecule type" value="Genomic_DNA"/>
</dbReference>
<comment type="caution">
    <text evidence="1">The sequence shown here is derived from an EMBL/GenBank/DDBJ whole genome shotgun (WGS) entry which is preliminary data.</text>
</comment>